<proteinExistence type="predicted"/>
<dbReference type="Gene3D" id="1.10.260.40">
    <property type="entry name" value="lambda repressor-like DNA-binding domains"/>
    <property type="match status" value="1"/>
</dbReference>
<feature type="domain" description="HTH cro/C1-type" evidence="2">
    <location>
        <begin position="7"/>
        <end position="61"/>
    </location>
</feature>
<dbReference type="CDD" id="cd00093">
    <property type="entry name" value="HTH_XRE"/>
    <property type="match status" value="1"/>
</dbReference>
<keyword evidence="1" id="KW-0238">DNA-binding</keyword>
<dbReference type="Proteomes" id="UP001556617">
    <property type="component" value="Unassembled WGS sequence"/>
</dbReference>
<evidence type="ECO:0000313" key="3">
    <source>
        <dbReference type="EMBL" id="MEX0379919.1"/>
    </source>
</evidence>
<dbReference type="PROSITE" id="PS50943">
    <property type="entry name" value="HTH_CROC1"/>
    <property type="match status" value="1"/>
</dbReference>
<name>A0ABV3S220_9LACO</name>
<dbReference type="PANTHER" id="PTHR46558">
    <property type="entry name" value="TRACRIPTIONAL REGULATORY PROTEIN-RELATED-RELATED"/>
    <property type="match status" value="1"/>
</dbReference>
<dbReference type="PANTHER" id="PTHR46558:SF4">
    <property type="entry name" value="DNA-BIDING PHAGE PROTEIN"/>
    <property type="match status" value="1"/>
</dbReference>
<keyword evidence="4" id="KW-1185">Reference proteome</keyword>
<protein>
    <submittedName>
        <fullName evidence="3">Helix-turn-helix transcriptional regulator</fullName>
    </submittedName>
</protein>
<accession>A0ABV3S220</accession>
<dbReference type="InterPro" id="IPR010982">
    <property type="entry name" value="Lambda_DNA-bd_dom_sf"/>
</dbReference>
<comment type="caution">
    <text evidence="3">The sequence shown here is derived from an EMBL/GenBank/DDBJ whole genome shotgun (WGS) entry which is preliminary data.</text>
</comment>
<evidence type="ECO:0000259" key="2">
    <source>
        <dbReference type="PROSITE" id="PS50943"/>
    </source>
</evidence>
<dbReference type="EMBL" id="JBFPER010000001">
    <property type="protein sequence ID" value="MEX0379919.1"/>
    <property type="molecule type" value="Genomic_DNA"/>
</dbReference>
<evidence type="ECO:0000313" key="4">
    <source>
        <dbReference type="Proteomes" id="UP001556617"/>
    </source>
</evidence>
<evidence type="ECO:0000256" key="1">
    <source>
        <dbReference type="ARBA" id="ARBA00023125"/>
    </source>
</evidence>
<organism evidence="3 4">
    <name type="scientific">Leuconostoc aquikimchii</name>
    <dbReference type="NCBI Taxonomy" id="3236804"/>
    <lineage>
        <taxon>Bacteria</taxon>
        <taxon>Bacillati</taxon>
        <taxon>Bacillota</taxon>
        <taxon>Bacilli</taxon>
        <taxon>Lactobacillales</taxon>
        <taxon>Lactobacillaceae</taxon>
        <taxon>Leuconostoc</taxon>
    </lineage>
</organism>
<dbReference type="SUPFAM" id="SSF47413">
    <property type="entry name" value="lambda repressor-like DNA-binding domains"/>
    <property type="match status" value="1"/>
</dbReference>
<dbReference type="RefSeq" id="WP_367973302.1">
    <property type="nucleotide sequence ID" value="NZ_JBFPEQ010000001.1"/>
</dbReference>
<dbReference type="InterPro" id="IPR001387">
    <property type="entry name" value="Cro/C1-type_HTH"/>
</dbReference>
<gene>
    <name evidence="3" type="ORF">AB3K24_00885</name>
</gene>
<reference evidence="3 4" key="1">
    <citation type="submission" date="2024-07" db="EMBL/GenBank/DDBJ databases">
        <authorList>
            <person name="Yun M."/>
        </authorList>
    </citation>
    <scope>NUCLEOTIDE SEQUENCE [LARGE SCALE GENOMIC DNA]</scope>
    <source>
        <strain evidence="3 4">MS01</strain>
    </source>
</reference>
<sequence length="66" mass="7540">MEVVNHVQYYRKQAGLTQENLAQLVTVSRKTINSLERGNYTPSLLLALQIAKVLHLDINDIFSIKE</sequence>
<dbReference type="Pfam" id="PF01381">
    <property type="entry name" value="HTH_3"/>
    <property type="match status" value="1"/>
</dbReference>
<dbReference type="SMART" id="SM00530">
    <property type="entry name" value="HTH_XRE"/>
    <property type="match status" value="1"/>
</dbReference>